<feature type="transmembrane region" description="Helical" evidence="1">
    <location>
        <begin position="27"/>
        <end position="42"/>
    </location>
</feature>
<feature type="transmembrane region" description="Helical" evidence="1">
    <location>
        <begin position="49"/>
        <end position="69"/>
    </location>
</feature>
<evidence type="ECO:0000313" key="4">
    <source>
        <dbReference type="Proteomes" id="UP000887300"/>
    </source>
</evidence>
<dbReference type="EMBL" id="JABBHS010000499">
    <property type="protein sequence ID" value="MBU2724702.1"/>
    <property type="molecule type" value="Genomic_DNA"/>
</dbReference>
<proteinExistence type="predicted"/>
<feature type="non-terminal residue" evidence="3">
    <location>
        <position position="157"/>
    </location>
</feature>
<feature type="transmembrane region" description="Helical" evidence="1">
    <location>
        <begin position="81"/>
        <end position="106"/>
    </location>
</feature>
<reference evidence="3" key="1">
    <citation type="journal article" date="2021" name="ISME J.">
        <title>Genomic evolution of the class Acidithiobacillia: deep-branching Proteobacteria living in extreme acidic conditions.</title>
        <authorList>
            <person name="Moya-Beltran A."/>
            <person name="Beard S."/>
            <person name="Rojas-Villalobos C."/>
            <person name="Issotta F."/>
            <person name="Gallardo Y."/>
            <person name="Ulloa R."/>
            <person name="Giaveno A."/>
            <person name="Degli Esposti M."/>
            <person name="Johnson D.B."/>
            <person name="Quatrini R."/>
        </authorList>
    </citation>
    <scope>NUCLEOTIDE SEQUENCE</scope>
    <source>
        <strain evidence="3">DSM 583</strain>
    </source>
</reference>
<evidence type="ECO:0000256" key="1">
    <source>
        <dbReference type="SAM" id="Phobius"/>
    </source>
</evidence>
<dbReference type="AlphaFoldDB" id="A0A8X8KCH9"/>
<dbReference type="PANTHER" id="PTHR38686">
    <property type="entry name" value="APOLIPOPROTEIN N-ACYLTRANSFERASE"/>
    <property type="match status" value="1"/>
</dbReference>
<dbReference type="Proteomes" id="UP000887300">
    <property type="component" value="Unassembled WGS sequence"/>
</dbReference>
<name>A0A8X8KCH9_ACIFI</name>
<gene>
    <name evidence="3" type="ORF">HF568_16225</name>
</gene>
<evidence type="ECO:0000259" key="2">
    <source>
        <dbReference type="Pfam" id="PF20154"/>
    </source>
</evidence>
<dbReference type="PANTHER" id="PTHR38686:SF1">
    <property type="entry name" value="APOLIPOPROTEIN N-ACYLTRANSFERASE"/>
    <property type="match status" value="1"/>
</dbReference>
<dbReference type="InterPro" id="IPR004563">
    <property type="entry name" value="Apolipo_AcylTrfase"/>
</dbReference>
<protein>
    <submittedName>
        <fullName evidence="3">Apolipoprotein N-acyltransferase</fullName>
    </submittedName>
</protein>
<keyword evidence="1" id="KW-0472">Membrane</keyword>
<dbReference type="GO" id="GO:0016020">
    <property type="term" value="C:membrane"/>
    <property type="evidence" value="ECO:0007669"/>
    <property type="project" value="InterPro"/>
</dbReference>
<accession>A0A8X8KCH9</accession>
<dbReference type="Pfam" id="PF20154">
    <property type="entry name" value="LNT_N"/>
    <property type="match status" value="1"/>
</dbReference>
<dbReference type="GO" id="GO:0016410">
    <property type="term" value="F:N-acyltransferase activity"/>
    <property type="evidence" value="ECO:0007669"/>
    <property type="project" value="InterPro"/>
</dbReference>
<evidence type="ECO:0000313" key="3">
    <source>
        <dbReference type="EMBL" id="MBU2724702.1"/>
    </source>
</evidence>
<keyword evidence="1" id="KW-1133">Transmembrane helix</keyword>
<dbReference type="GO" id="GO:0042158">
    <property type="term" value="P:lipoprotein biosynthetic process"/>
    <property type="evidence" value="ECO:0007669"/>
    <property type="project" value="InterPro"/>
</dbReference>
<comment type="caution">
    <text evidence="3">The sequence shown here is derived from an EMBL/GenBank/DDBJ whole genome shotgun (WGS) entry which is preliminary data.</text>
</comment>
<dbReference type="PROSITE" id="PS51257">
    <property type="entry name" value="PROKAR_LIPOPROTEIN"/>
    <property type="match status" value="1"/>
</dbReference>
<feature type="domain" description="Apolipoprotein N-acyltransferase N-terminal" evidence="2">
    <location>
        <begin position="15"/>
        <end position="156"/>
    </location>
</feature>
<sequence length="157" mass="17592">MAFSRLVWIAGLVLGACWPLAFAPFDQSYLAIILLVGLFAIADRASPRLAAWTGFTFGLSAFAVGIYWLAIPLHNFAHMDWVLSGTAVLLLAFYCALYPALALWIARKWWPRKGLFALPFVWVLSEWLRAHLFTGFPWLATGYSQTWSILGGWAPLL</sequence>
<keyword evidence="1" id="KW-0812">Transmembrane</keyword>
<organism evidence="3 4">
    <name type="scientific">Acidithiobacillus ferridurans</name>
    <dbReference type="NCBI Taxonomy" id="1232575"/>
    <lineage>
        <taxon>Bacteria</taxon>
        <taxon>Pseudomonadati</taxon>
        <taxon>Pseudomonadota</taxon>
        <taxon>Acidithiobacillia</taxon>
        <taxon>Acidithiobacillales</taxon>
        <taxon>Acidithiobacillaceae</taxon>
        <taxon>Acidithiobacillus</taxon>
    </lineage>
</organism>
<dbReference type="InterPro" id="IPR045378">
    <property type="entry name" value="LNT_N"/>
</dbReference>